<dbReference type="InterPro" id="IPR000160">
    <property type="entry name" value="GGDEF_dom"/>
</dbReference>
<dbReference type="SMART" id="SM00091">
    <property type="entry name" value="PAS"/>
    <property type="match status" value="2"/>
</dbReference>
<dbReference type="Gene3D" id="3.30.450.20">
    <property type="entry name" value="PAS domain"/>
    <property type="match status" value="2"/>
</dbReference>
<dbReference type="InterPro" id="IPR001789">
    <property type="entry name" value="Sig_transdc_resp-reg_receiver"/>
</dbReference>
<comment type="caution">
    <text evidence="6">The sequence shown here is derived from an EMBL/GenBank/DDBJ whole genome shotgun (WGS) entry which is preliminary data.</text>
</comment>
<dbReference type="InterPro" id="IPR052155">
    <property type="entry name" value="Biofilm_reg_signaling"/>
</dbReference>
<dbReference type="PROSITE" id="PS50887">
    <property type="entry name" value="GGDEF"/>
    <property type="match status" value="1"/>
</dbReference>
<dbReference type="PANTHER" id="PTHR44757:SF2">
    <property type="entry name" value="BIOFILM ARCHITECTURE MAINTENANCE PROTEIN MBAA"/>
    <property type="match status" value="1"/>
</dbReference>
<dbReference type="InterPro" id="IPR043128">
    <property type="entry name" value="Rev_trsase/Diguanyl_cyclase"/>
</dbReference>
<keyword evidence="1" id="KW-0597">Phosphoprotein</keyword>
<dbReference type="Pfam" id="PF13426">
    <property type="entry name" value="PAS_9"/>
    <property type="match status" value="2"/>
</dbReference>
<dbReference type="CDD" id="cd00130">
    <property type="entry name" value="PAS"/>
    <property type="match status" value="2"/>
</dbReference>
<dbReference type="RefSeq" id="WP_145017595.1">
    <property type="nucleotide sequence ID" value="NZ_VLLN01000002.1"/>
</dbReference>
<feature type="modified residue" description="4-aspartylphosphate" evidence="1">
    <location>
        <position position="57"/>
    </location>
</feature>
<dbReference type="CDD" id="cd00156">
    <property type="entry name" value="REC"/>
    <property type="match status" value="1"/>
</dbReference>
<evidence type="ECO:0000259" key="3">
    <source>
        <dbReference type="PROSITE" id="PS50112"/>
    </source>
</evidence>
<dbReference type="PROSITE" id="PS50113">
    <property type="entry name" value="PAC"/>
    <property type="match status" value="1"/>
</dbReference>
<dbReference type="Pfam" id="PF00072">
    <property type="entry name" value="Response_reg"/>
    <property type="match status" value="1"/>
</dbReference>
<dbReference type="NCBIfam" id="TIGR00229">
    <property type="entry name" value="sensory_box"/>
    <property type="match status" value="2"/>
</dbReference>
<dbReference type="SUPFAM" id="SSF55785">
    <property type="entry name" value="PYP-like sensor domain (PAS domain)"/>
    <property type="match status" value="2"/>
</dbReference>
<dbReference type="InterPro" id="IPR000700">
    <property type="entry name" value="PAS-assoc_C"/>
</dbReference>
<keyword evidence="7" id="KW-1185">Reference proteome</keyword>
<dbReference type="Gene3D" id="3.40.50.2300">
    <property type="match status" value="1"/>
</dbReference>
<dbReference type="InterPro" id="IPR029787">
    <property type="entry name" value="Nucleotide_cyclase"/>
</dbReference>
<dbReference type="InterPro" id="IPR011006">
    <property type="entry name" value="CheY-like_superfamily"/>
</dbReference>
<organism evidence="6 7">
    <name type="scientific">Geobacter argillaceus</name>
    <dbReference type="NCBI Taxonomy" id="345631"/>
    <lineage>
        <taxon>Bacteria</taxon>
        <taxon>Pseudomonadati</taxon>
        <taxon>Thermodesulfobacteriota</taxon>
        <taxon>Desulfuromonadia</taxon>
        <taxon>Geobacterales</taxon>
        <taxon>Geobacteraceae</taxon>
        <taxon>Geobacter</taxon>
    </lineage>
</organism>
<dbReference type="InterPro" id="IPR035965">
    <property type="entry name" value="PAS-like_dom_sf"/>
</dbReference>
<feature type="domain" description="PAS" evidence="3">
    <location>
        <begin position="263"/>
        <end position="327"/>
    </location>
</feature>
<evidence type="ECO:0000259" key="5">
    <source>
        <dbReference type="PROSITE" id="PS50887"/>
    </source>
</evidence>
<evidence type="ECO:0000256" key="1">
    <source>
        <dbReference type="PROSITE-ProRule" id="PRU00169"/>
    </source>
</evidence>
<dbReference type="SUPFAM" id="SSF55073">
    <property type="entry name" value="Nucleotide cyclase"/>
    <property type="match status" value="1"/>
</dbReference>
<dbReference type="NCBIfam" id="TIGR00254">
    <property type="entry name" value="GGDEF"/>
    <property type="match status" value="1"/>
</dbReference>
<protein>
    <submittedName>
        <fullName evidence="6">PAS domain S-box-containing protein/diguanylate cyclase (GGDEF)-like protein</fullName>
    </submittedName>
</protein>
<dbReference type="Proteomes" id="UP000319449">
    <property type="component" value="Unassembled WGS sequence"/>
</dbReference>
<dbReference type="SMART" id="SM00448">
    <property type="entry name" value="REC"/>
    <property type="match status" value="1"/>
</dbReference>
<dbReference type="SUPFAM" id="SSF52172">
    <property type="entry name" value="CheY-like"/>
    <property type="match status" value="1"/>
</dbReference>
<proteinExistence type="predicted"/>
<dbReference type="Gene3D" id="3.30.70.270">
    <property type="match status" value="1"/>
</dbReference>
<dbReference type="PANTHER" id="PTHR44757">
    <property type="entry name" value="DIGUANYLATE CYCLASE DGCP"/>
    <property type="match status" value="1"/>
</dbReference>
<accession>A0A562WS58</accession>
<sequence length="533" mass="59300">METALRVLIIEDSRDDAEILVWELKKAGFTVVWERVETSTELEAALDGQSWDVALSDYVMPQFSGLEALKIILQKGLDIPFIMISGKMGEETAVEAMRAGAGDYLLKGQLTRLGPVIRRELAEADIRRQRRQSEQELTLLKKAIETLPIGVTICDMERRIIFTNPAEAAMHGYTVEELIGLNVRAMAPERTWRPYTPHHGPSGDASYHRESVNQRKDGSLFPAYIISTLLNDEAGTPIAAISTCEDITARKEAEIVIRKQLAAMESSIDGMVITGDGGRILFLNHAQIALYGYSSDEELIGKSWHIFYGDEERQRLEEEAIPALRRDGQWRGEAYGTCQDGSTFPQEVSLTVFNGAETIWVIRDISERKQAEEKLRYLSTHDPLTGLYNRLYFEEELERLERSRLFPVGVVMIDVDGLKQINDTLGHAAGDKILQKAGRVLVSVFRGEDMVARIGGDEFVVLLPGADEAAVSKALERVRSSLSEQVANGNGALLSLSLGMAIAVQPGTLLDALKLADKQMYQNKSRHVCHRKG</sequence>
<dbReference type="AlphaFoldDB" id="A0A562WS58"/>
<dbReference type="PROSITE" id="PS50112">
    <property type="entry name" value="PAS"/>
    <property type="match status" value="2"/>
</dbReference>
<evidence type="ECO:0000313" key="6">
    <source>
        <dbReference type="EMBL" id="TWJ33010.1"/>
    </source>
</evidence>
<name>A0A562WS58_9BACT</name>
<dbReference type="EMBL" id="VLLN01000002">
    <property type="protein sequence ID" value="TWJ33010.1"/>
    <property type="molecule type" value="Genomic_DNA"/>
</dbReference>
<gene>
    <name evidence="6" type="ORF">JN12_00421</name>
</gene>
<dbReference type="SMART" id="SM00086">
    <property type="entry name" value="PAC"/>
    <property type="match status" value="2"/>
</dbReference>
<dbReference type="PROSITE" id="PS50110">
    <property type="entry name" value="RESPONSE_REGULATORY"/>
    <property type="match status" value="1"/>
</dbReference>
<reference evidence="6 7" key="1">
    <citation type="submission" date="2019-07" db="EMBL/GenBank/DDBJ databases">
        <title>Genomic Encyclopedia of Archaeal and Bacterial Type Strains, Phase II (KMG-II): from individual species to whole genera.</title>
        <authorList>
            <person name="Goeker M."/>
        </authorList>
    </citation>
    <scope>NUCLEOTIDE SEQUENCE [LARGE SCALE GENOMIC DNA]</scope>
    <source>
        <strain evidence="6 7">ATCC BAA-1139</strain>
    </source>
</reference>
<feature type="domain" description="GGDEF" evidence="5">
    <location>
        <begin position="406"/>
        <end position="533"/>
    </location>
</feature>
<evidence type="ECO:0000313" key="7">
    <source>
        <dbReference type="Proteomes" id="UP000319449"/>
    </source>
</evidence>
<dbReference type="InterPro" id="IPR001610">
    <property type="entry name" value="PAC"/>
</dbReference>
<dbReference type="InterPro" id="IPR000014">
    <property type="entry name" value="PAS"/>
</dbReference>
<feature type="domain" description="Response regulatory" evidence="2">
    <location>
        <begin position="6"/>
        <end position="122"/>
    </location>
</feature>
<dbReference type="OrthoDB" id="9812034at2"/>
<evidence type="ECO:0000259" key="4">
    <source>
        <dbReference type="PROSITE" id="PS50113"/>
    </source>
</evidence>
<dbReference type="GO" id="GO:0000160">
    <property type="term" value="P:phosphorelay signal transduction system"/>
    <property type="evidence" value="ECO:0007669"/>
    <property type="project" value="InterPro"/>
</dbReference>
<dbReference type="SMART" id="SM00267">
    <property type="entry name" value="GGDEF"/>
    <property type="match status" value="1"/>
</dbReference>
<evidence type="ECO:0000259" key="2">
    <source>
        <dbReference type="PROSITE" id="PS50110"/>
    </source>
</evidence>
<dbReference type="Pfam" id="PF00990">
    <property type="entry name" value="GGDEF"/>
    <property type="match status" value="1"/>
</dbReference>
<feature type="domain" description="PAC" evidence="4">
    <location>
        <begin position="207"/>
        <end position="259"/>
    </location>
</feature>
<dbReference type="CDD" id="cd01949">
    <property type="entry name" value="GGDEF"/>
    <property type="match status" value="1"/>
</dbReference>
<feature type="domain" description="PAS" evidence="3">
    <location>
        <begin position="136"/>
        <end position="180"/>
    </location>
</feature>